<protein>
    <submittedName>
        <fullName evidence="1">Uncharacterized protein</fullName>
    </submittedName>
</protein>
<dbReference type="AlphaFoldDB" id="X0TFA1"/>
<name>X0TFA1_9ZZZZ</name>
<organism evidence="1">
    <name type="scientific">marine sediment metagenome</name>
    <dbReference type="NCBI Taxonomy" id="412755"/>
    <lineage>
        <taxon>unclassified sequences</taxon>
        <taxon>metagenomes</taxon>
        <taxon>ecological metagenomes</taxon>
    </lineage>
</organism>
<proteinExistence type="predicted"/>
<reference evidence="1" key="1">
    <citation type="journal article" date="2014" name="Front. Microbiol.">
        <title>High frequency of phylogenetically diverse reductive dehalogenase-homologous genes in deep subseafloor sedimentary metagenomes.</title>
        <authorList>
            <person name="Kawai M."/>
            <person name="Futagami T."/>
            <person name="Toyoda A."/>
            <person name="Takaki Y."/>
            <person name="Nishi S."/>
            <person name="Hori S."/>
            <person name="Arai W."/>
            <person name="Tsubouchi T."/>
            <person name="Morono Y."/>
            <person name="Uchiyama I."/>
            <person name="Ito T."/>
            <person name="Fujiyama A."/>
            <person name="Inagaki F."/>
            <person name="Takami H."/>
        </authorList>
    </citation>
    <scope>NUCLEOTIDE SEQUENCE</scope>
    <source>
        <strain evidence="1">Expedition CK06-06</strain>
    </source>
</reference>
<feature type="non-terminal residue" evidence="1">
    <location>
        <position position="1"/>
    </location>
</feature>
<evidence type="ECO:0000313" key="1">
    <source>
        <dbReference type="EMBL" id="GAF92238.1"/>
    </source>
</evidence>
<sequence>KTEGNIIMSSDDNFITFFIKEYKKLLSNARTNDSVNTEQLKDAFFYKQNDKIAYNKCDKKVIEMCEKIINNMVCNFSYSKDTALEAILYAFKHTIINLSTIIKREDNDDKKISK</sequence>
<dbReference type="EMBL" id="BARS01016922">
    <property type="protein sequence ID" value="GAF92238.1"/>
    <property type="molecule type" value="Genomic_DNA"/>
</dbReference>
<accession>X0TFA1</accession>
<comment type="caution">
    <text evidence="1">The sequence shown here is derived from an EMBL/GenBank/DDBJ whole genome shotgun (WGS) entry which is preliminary data.</text>
</comment>
<gene>
    <name evidence="1" type="ORF">S01H1_27749</name>
</gene>